<feature type="transmembrane region" description="Helical" evidence="2">
    <location>
        <begin position="206"/>
        <end position="230"/>
    </location>
</feature>
<dbReference type="NCBIfam" id="TIGR00229">
    <property type="entry name" value="sensory_box"/>
    <property type="match status" value="1"/>
</dbReference>
<keyword evidence="2" id="KW-1133">Transmembrane helix</keyword>
<dbReference type="SUPFAM" id="SSF55785">
    <property type="entry name" value="PYP-like sensor domain (PAS domain)"/>
    <property type="match status" value="1"/>
</dbReference>
<feature type="domain" description="PAS" evidence="3">
    <location>
        <begin position="236"/>
        <end position="306"/>
    </location>
</feature>
<dbReference type="InterPro" id="IPR000014">
    <property type="entry name" value="PAS"/>
</dbReference>
<dbReference type="GO" id="GO:0006355">
    <property type="term" value="P:regulation of DNA-templated transcription"/>
    <property type="evidence" value="ECO:0007669"/>
    <property type="project" value="InterPro"/>
</dbReference>
<dbReference type="Pfam" id="PF00989">
    <property type="entry name" value="PAS"/>
    <property type="match status" value="1"/>
</dbReference>
<protein>
    <submittedName>
        <fullName evidence="6">Diguanylate cyclase/phosphodiesterase with PAS/PAC sensor(S)</fullName>
    </submittedName>
</protein>
<organism evidence="6 7">
    <name type="scientific">Marinimicrobium koreense</name>
    <dbReference type="NCBI Taxonomy" id="306545"/>
    <lineage>
        <taxon>Bacteria</taxon>
        <taxon>Pseudomonadati</taxon>
        <taxon>Pseudomonadota</taxon>
        <taxon>Gammaproteobacteria</taxon>
        <taxon>Cellvibrionales</taxon>
        <taxon>Cellvibrionaceae</taxon>
        <taxon>Marinimicrobium</taxon>
    </lineage>
</organism>
<dbReference type="AlphaFoldDB" id="A0A3N1NSJ0"/>
<evidence type="ECO:0000259" key="3">
    <source>
        <dbReference type="PROSITE" id="PS50112"/>
    </source>
</evidence>
<dbReference type="InterPro" id="IPR029787">
    <property type="entry name" value="Nucleotide_cyclase"/>
</dbReference>
<dbReference type="InterPro" id="IPR001633">
    <property type="entry name" value="EAL_dom"/>
</dbReference>
<name>A0A3N1NSJ0_9GAMM</name>
<dbReference type="CDD" id="cd01949">
    <property type="entry name" value="GGDEF"/>
    <property type="match status" value="1"/>
</dbReference>
<dbReference type="InterPro" id="IPR035965">
    <property type="entry name" value="PAS-like_dom_sf"/>
</dbReference>
<evidence type="ECO:0000313" key="7">
    <source>
        <dbReference type="Proteomes" id="UP000273643"/>
    </source>
</evidence>
<feature type="domain" description="EAL" evidence="4">
    <location>
        <begin position="533"/>
        <end position="788"/>
    </location>
</feature>
<sequence>MYIFSNNTSGTRWRFELLAPILGLLALMVLAVGFTYTVAKIQFATAAYVSGQSIWSRAQLATVYYLDRYSRAGDQEDLERAREWLAIPLADREARQAMAASPIREEEARAALIRGDNHPEDAAGMVWLYRHFSGFGPLQQAVRVWEASDEWILRLQSLTEEMAQTSEPAALEALQKELGVLNRRLDTQTEQFRSAMIDAARWVTRFLSTVSVVFLVVIIVLAGLLSAWTLRVLRYSESRFRAIFEQAAVGIAQLDGRGVIRDINPAFGQILGLPREQLVGCLYQDLIHPEDVNKGDEFREELRRRERSAYTLEKRLKCADGKTVWGRVTVSLGQGQEFVVILEDVSESRRLSMELSHQATHDALTGLFNRRAFEHRLTETLGRARTENSHHTLAFIDLDQFKVVNDTSGHFAGDRLLQQAVGIFRRCLREGDMLARLGGDEFGVIFEHCDPEQAVPVAEKLRVALDETPFAWEGNSYDISCSIGLVSISAGTPDVEHVLKSADVACYLAKEHGRNRIHLTSDKDEAQRERLGQMQWVNRIRAALAEDRLFLEAQRIVPVREGASALCYEVLVRLRSETGEVVPPGVFLPAAERFGAVHQIDRWVVREVMRQLARHPAHLAELQTCHINLSGGSLDQADFGAFVIEVLREFGIPPGKICFEITETAAVNNLAEALDFMELLGDLGCQFALDDFGTGLSSFAYLRRLPIHCLKIDGVFVRDIANDETDRAMVRAINEIGKTLGKHTVAEFVETEEAMAWLREIGVDGAQGFWVHRPCAFETLLRENRHSVEPTNAS</sequence>
<dbReference type="InterPro" id="IPR035919">
    <property type="entry name" value="EAL_sf"/>
</dbReference>
<dbReference type="Pfam" id="PF00990">
    <property type="entry name" value="GGDEF"/>
    <property type="match status" value="1"/>
</dbReference>
<dbReference type="Pfam" id="PF00563">
    <property type="entry name" value="EAL"/>
    <property type="match status" value="1"/>
</dbReference>
<dbReference type="PROSITE" id="PS50883">
    <property type="entry name" value="EAL"/>
    <property type="match status" value="1"/>
</dbReference>
<dbReference type="CDD" id="cd01948">
    <property type="entry name" value="EAL"/>
    <property type="match status" value="1"/>
</dbReference>
<evidence type="ECO:0000256" key="1">
    <source>
        <dbReference type="ARBA" id="ARBA00001946"/>
    </source>
</evidence>
<feature type="domain" description="GGDEF" evidence="5">
    <location>
        <begin position="389"/>
        <end position="522"/>
    </location>
</feature>
<dbReference type="Gene3D" id="3.30.450.20">
    <property type="entry name" value="PAS domain"/>
    <property type="match status" value="1"/>
</dbReference>
<dbReference type="Proteomes" id="UP000273643">
    <property type="component" value="Unassembled WGS sequence"/>
</dbReference>
<dbReference type="PANTHER" id="PTHR44757">
    <property type="entry name" value="DIGUANYLATE CYCLASE DGCP"/>
    <property type="match status" value="1"/>
</dbReference>
<evidence type="ECO:0000259" key="5">
    <source>
        <dbReference type="PROSITE" id="PS50887"/>
    </source>
</evidence>
<dbReference type="Gene3D" id="3.30.70.270">
    <property type="match status" value="1"/>
</dbReference>
<keyword evidence="2" id="KW-0472">Membrane</keyword>
<gene>
    <name evidence="6" type="ORF">EDC38_2440</name>
</gene>
<dbReference type="InterPro" id="IPR043128">
    <property type="entry name" value="Rev_trsase/Diguanyl_cyclase"/>
</dbReference>
<comment type="cofactor">
    <cofactor evidence="1">
        <name>Mg(2+)</name>
        <dbReference type="ChEBI" id="CHEBI:18420"/>
    </cofactor>
</comment>
<dbReference type="SUPFAM" id="SSF55073">
    <property type="entry name" value="Nucleotide cyclase"/>
    <property type="match status" value="1"/>
</dbReference>
<dbReference type="PROSITE" id="PS50887">
    <property type="entry name" value="GGDEF"/>
    <property type="match status" value="1"/>
</dbReference>
<evidence type="ECO:0000313" key="6">
    <source>
        <dbReference type="EMBL" id="ROQ21812.1"/>
    </source>
</evidence>
<dbReference type="EMBL" id="RJUK01000001">
    <property type="protein sequence ID" value="ROQ21812.1"/>
    <property type="molecule type" value="Genomic_DNA"/>
</dbReference>
<dbReference type="SMART" id="SM00267">
    <property type="entry name" value="GGDEF"/>
    <property type="match status" value="1"/>
</dbReference>
<dbReference type="InterPro" id="IPR000160">
    <property type="entry name" value="GGDEF_dom"/>
</dbReference>
<dbReference type="GO" id="GO:0003824">
    <property type="term" value="F:catalytic activity"/>
    <property type="evidence" value="ECO:0007669"/>
    <property type="project" value="UniProtKB-ARBA"/>
</dbReference>
<comment type="caution">
    <text evidence="6">The sequence shown here is derived from an EMBL/GenBank/DDBJ whole genome shotgun (WGS) entry which is preliminary data.</text>
</comment>
<dbReference type="InterPro" id="IPR052155">
    <property type="entry name" value="Biofilm_reg_signaling"/>
</dbReference>
<dbReference type="Gene3D" id="3.20.20.450">
    <property type="entry name" value="EAL domain"/>
    <property type="match status" value="1"/>
</dbReference>
<dbReference type="InterPro" id="IPR013767">
    <property type="entry name" value="PAS_fold"/>
</dbReference>
<dbReference type="SMART" id="SM00052">
    <property type="entry name" value="EAL"/>
    <property type="match status" value="1"/>
</dbReference>
<reference evidence="6 7" key="1">
    <citation type="submission" date="2018-11" db="EMBL/GenBank/DDBJ databases">
        <title>Genomic Encyclopedia of Type Strains, Phase IV (KMG-IV): sequencing the most valuable type-strain genomes for metagenomic binning, comparative biology and taxonomic classification.</title>
        <authorList>
            <person name="Goeker M."/>
        </authorList>
    </citation>
    <scope>NUCLEOTIDE SEQUENCE [LARGE SCALE GENOMIC DNA]</scope>
    <source>
        <strain evidence="6 7">DSM 16974</strain>
    </source>
</reference>
<feature type="transmembrane region" description="Helical" evidence="2">
    <location>
        <begin position="17"/>
        <end position="39"/>
    </location>
</feature>
<dbReference type="PROSITE" id="PS50112">
    <property type="entry name" value="PAS"/>
    <property type="match status" value="1"/>
</dbReference>
<proteinExistence type="predicted"/>
<dbReference type="PANTHER" id="PTHR44757:SF4">
    <property type="entry name" value="DIGUANYLATE CYCLASE DGCE-RELATED"/>
    <property type="match status" value="1"/>
</dbReference>
<evidence type="ECO:0000256" key="2">
    <source>
        <dbReference type="SAM" id="Phobius"/>
    </source>
</evidence>
<dbReference type="RefSeq" id="WP_211331086.1">
    <property type="nucleotide sequence ID" value="NZ_RJUK01000001.1"/>
</dbReference>
<accession>A0A3N1NSJ0</accession>
<evidence type="ECO:0000259" key="4">
    <source>
        <dbReference type="PROSITE" id="PS50883"/>
    </source>
</evidence>
<dbReference type="FunFam" id="3.30.70.270:FF:000001">
    <property type="entry name" value="Diguanylate cyclase domain protein"/>
    <property type="match status" value="1"/>
</dbReference>
<dbReference type="CDD" id="cd00130">
    <property type="entry name" value="PAS"/>
    <property type="match status" value="1"/>
</dbReference>
<keyword evidence="7" id="KW-1185">Reference proteome</keyword>
<dbReference type="NCBIfam" id="TIGR00254">
    <property type="entry name" value="GGDEF"/>
    <property type="match status" value="1"/>
</dbReference>
<keyword evidence="2" id="KW-0812">Transmembrane</keyword>
<dbReference type="SUPFAM" id="SSF141868">
    <property type="entry name" value="EAL domain-like"/>
    <property type="match status" value="1"/>
</dbReference>
<dbReference type="SMART" id="SM00091">
    <property type="entry name" value="PAS"/>
    <property type="match status" value="1"/>
</dbReference>